<comment type="similarity">
    <text evidence="2">Belongs to the insulin family.</text>
</comment>
<comment type="subcellular location">
    <subcellularLocation>
        <location evidence="1">Secreted</location>
    </subcellularLocation>
</comment>
<dbReference type="WBParaSite" id="Csp11.Scaffold525.g3000.t1">
    <property type="protein sequence ID" value="Csp11.Scaffold525.g3000.t1"/>
    <property type="gene ID" value="Csp11.Scaffold525.g3000"/>
</dbReference>
<keyword evidence="4 6" id="KW-0732">Signal</keyword>
<keyword evidence="5" id="KW-1015">Disulfide bond</keyword>
<accession>A0A1I7T6X3</accession>
<dbReference type="GO" id="GO:0005179">
    <property type="term" value="F:hormone activity"/>
    <property type="evidence" value="ECO:0007669"/>
    <property type="project" value="InterPro"/>
</dbReference>
<name>A0A1I7T6X3_9PELO</name>
<dbReference type="AlphaFoldDB" id="A0A1I7T6X3"/>
<evidence type="ECO:0000256" key="3">
    <source>
        <dbReference type="ARBA" id="ARBA00022525"/>
    </source>
</evidence>
<evidence type="ECO:0000256" key="5">
    <source>
        <dbReference type="ARBA" id="ARBA00023157"/>
    </source>
</evidence>
<keyword evidence="3" id="KW-0964">Secreted</keyword>
<keyword evidence="7" id="KW-1185">Reference proteome</keyword>
<organism evidence="7 8">
    <name type="scientific">Caenorhabditis tropicalis</name>
    <dbReference type="NCBI Taxonomy" id="1561998"/>
    <lineage>
        <taxon>Eukaryota</taxon>
        <taxon>Metazoa</taxon>
        <taxon>Ecdysozoa</taxon>
        <taxon>Nematoda</taxon>
        <taxon>Chromadorea</taxon>
        <taxon>Rhabditida</taxon>
        <taxon>Rhabditina</taxon>
        <taxon>Rhabditomorpha</taxon>
        <taxon>Rhabditoidea</taxon>
        <taxon>Rhabditidae</taxon>
        <taxon>Peloderinae</taxon>
        <taxon>Caenorhabditis</taxon>
    </lineage>
</organism>
<reference evidence="8" key="1">
    <citation type="submission" date="2016-11" db="UniProtKB">
        <authorList>
            <consortium name="WormBaseParasite"/>
        </authorList>
    </citation>
    <scope>IDENTIFICATION</scope>
</reference>
<evidence type="ECO:0000256" key="6">
    <source>
        <dbReference type="SAM" id="SignalP"/>
    </source>
</evidence>
<proteinExistence type="inferred from homology"/>
<dbReference type="GO" id="GO:0005576">
    <property type="term" value="C:extracellular region"/>
    <property type="evidence" value="ECO:0007669"/>
    <property type="project" value="UniProtKB-SubCell"/>
</dbReference>
<evidence type="ECO:0000256" key="2">
    <source>
        <dbReference type="ARBA" id="ARBA00009034"/>
    </source>
</evidence>
<dbReference type="eggNOG" id="ENOG502TJ7V">
    <property type="taxonomic scope" value="Eukaryota"/>
</dbReference>
<feature type="signal peptide" evidence="6">
    <location>
        <begin position="1"/>
        <end position="21"/>
    </location>
</feature>
<dbReference type="Proteomes" id="UP000095282">
    <property type="component" value="Unplaced"/>
</dbReference>
<evidence type="ECO:0000256" key="1">
    <source>
        <dbReference type="ARBA" id="ARBA00004613"/>
    </source>
</evidence>
<dbReference type="Pfam" id="PF03488">
    <property type="entry name" value="Ins_beta"/>
    <property type="match status" value="1"/>
</dbReference>
<protein>
    <submittedName>
        <fullName evidence="8">Uncharacterized protein</fullName>
    </submittedName>
</protein>
<evidence type="ECO:0000313" key="7">
    <source>
        <dbReference type="Proteomes" id="UP000095282"/>
    </source>
</evidence>
<feature type="chain" id="PRO_5009307157" evidence="6">
    <location>
        <begin position="22"/>
        <end position="78"/>
    </location>
</feature>
<dbReference type="InterPro" id="IPR003235">
    <property type="entry name" value="Nem_insulin-like_b-type"/>
</dbReference>
<dbReference type="Gene3D" id="1.10.100.10">
    <property type="entry name" value="Insulin-like"/>
    <property type="match status" value="1"/>
</dbReference>
<evidence type="ECO:0000256" key="4">
    <source>
        <dbReference type="ARBA" id="ARBA00022729"/>
    </source>
</evidence>
<evidence type="ECO:0000313" key="8">
    <source>
        <dbReference type="WBParaSite" id="Csp11.Scaffold525.g3000.t1"/>
    </source>
</evidence>
<sequence length="78" mass="8416">MSRALVFLFFVIAFVATVTMAGSRKSTDVYQSCGVPLIRRVQKVCGQNCYGDGVDSLPVLACSTGVSDEQLTYLCCPQ</sequence>